<dbReference type="AlphaFoldDB" id="A0A9P5RUC7"/>
<reference evidence="2" key="1">
    <citation type="journal article" date="2020" name="Fungal Divers.">
        <title>Resolving the Mortierellaceae phylogeny through synthesis of multi-gene phylogenetics and phylogenomics.</title>
        <authorList>
            <person name="Vandepol N."/>
            <person name="Liber J."/>
            <person name="Desiro A."/>
            <person name="Na H."/>
            <person name="Kennedy M."/>
            <person name="Barry K."/>
            <person name="Grigoriev I.V."/>
            <person name="Miller A.N."/>
            <person name="O'Donnell K."/>
            <person name="Stajich J.E."/>
            <person name="Bonito G."/>
        </authorList>
    </citation>
    <scope>NUCLEOTIDE SEQUENCE</scope>
    <source>
        <strain evidence="2">NRRL 6426</strain>
    </source>
</reference>
<feature type="signal peptide" evidence="1">
    <location>
        <begin position="1"/>
        <end position="25"/>
    </location>
</feature>
<proteinExistence type="predicted"/>
<comment type="caution">
    <text evidence="2">The sequence shown here is derived from an EMBL/GenBank/DDBJ whole genome shotgun (WGS) entry which is preliminary data.</text>
</comment>
<dbReference type="EMBL" id="JAAAUQ010000754">
    <property type="protein sequence ID" value="KAF9147794.1"/>
    <property type="molecule type" value="Genomic_DNA"/>
</dbReference>
<keyword evidence="1" id="KW-0732">Signal</keyword>
<protein>
    <submittedName>
        <fullName evidence="2">Uncharacterized protein</fullName>
    </submittedName>
</protein>
<evidence type="ECO:0000313" key="3">
    <source>
        <dbReference type="Proteomes" id="UP000748756"/>
    </source>
</evidence>
<dbReference type="Proteomes" id="UP000748756">
    <property type="component" value="Unassembled WGS sequence"/>
</dbReference>
<organism evidence="2 3">
    <name type="scientific">Linnemannia schmuckeri</name>
    <dbReference type="NCBI Taxonomy" id="64567"/>
    <lineage>
        <taxon>Eukaryota</taxon>
        <taxon>Fungi</taxon>
        <taxon>Fungi incertae sedis</taxon>
        <taxon>Mucoromycota</taxon>
        <taxon>Mortierellomycotina</taxon>
        <taxon>Mortierellomycetes</taxon>
        <taxon>Mortierellales</taxon>
        <taxon>Mortierellaceae</taxon>
        <taxon>Linnemannia</taxon>
    </lineage>
</organism>
<accession>A0A9P5RUC7</accession>
<sequence>MRSWSTVTPLHLWLLAAPGFSQLYSQRDEISVDAMISHENYLQSVASDQRQLVLESCCRQLDFGHSHHGRASEQQGKLAVVYRSRGFYLQGLEAVAVAAQDQSKSVQIEALLETYLEHFQ</sequence>
<name>A0A9P5RUC7_9FUNG</name>
<keyword evidence="3" id="KW-1185">Reference proteome</keyword>
<evidence type="ECO:0000313" key="2">
    <source>
        <dbReference type="EMBL" id="KAF9147794.1"/>
    </source>
</evidence>
<feature type="chain" id="PRO_5040163312" evidence="1">
    <location>
        <begin position="26"/>
        <end position="120"/>
    </location>
</feature>
<gene>
    <name evidence="2" type="ORF">BG015_010512</name>
</gene>
<evidence type="ECO:0000256" key="1">
    <source>
        <dbReference type="SAM" id="SignalP"/>
    </source>
</evidence>